<keyword evidence="3" id="KW-0255">Endonuclease</keyword>
<keyword evidence="1" id="KW-1133">Transmembrane helix</keyword>
<comment type="caution">
    <text evidence="3">The sequence shown here is derived from an EMBL/GenBank/DDBJ whole genome shotgun (WGS) entry which is preliminary data.</text>
</comment>
<dbReference type="Gene3D" id="3.60.10.10">
    <property type="entry name" value="Endonuclease/exonuclease/phosphatase"/>
    <property type="match status" value="1"/>
</dbReference>
<sequence length="324" mass="33998">MRLRWVLLGLLVTVLLVPALALSVARLVQPPGGTWVRLVAFTPYAVPLYVASLLLLAVAWAAGEGGWQRVAATLAIVSLAGAVLHGVLVSRMFLGGDVAPDRGDPVRVMSLNLMLGQADAEDVVEAATTRDVDVLVLQEVDESALRRLDDAGLADAFPHRAGEAGTGPTGTVVLARPTIEDVERLDTAFGGWTMTVGGLALVAVHPRPPVGDAAGWAEDHRVVRREAYDRADPAVIVGDLNATTDHRVLRELAGRGWSDAATDAGSGWQPTWPASGEVDVAGVVVPPLVAIDHVLTNEVLHAVGTETVAIDGTDHRALVAILSR</sequence>
<dbReference type="GO" id="GO:0004527">
    <property type="term" value="F:exonuclease activity"/>
    <property type="evidence" value="ECO:0007669"/>
    <property type="project" value="UniProtKB-KW"/>
</dbReference>
<accession>A0A4Q5IUG2</accession>
<keyword evidence="1" id="KW-0812">Transmembrane</keyword>
<dbReference type="Proteomes" id="UP000291189">
    <property type="component" value="Unassembled WGS sequence"/>
</dbReference>
<gene>
    <name evidence="3" type="ORF">ETU37_19970</name>
</gene>
<dbReference type="SUPFAM" id="SSF56219">
    <property type="entry name" value="DNase I-like"/>
    <property type="match status" value="1"/>
</dbReference>
<protein>
    <submittedName>
        <fullName evidence="3">Endonuclease/exonuclease/phosphatase family protein</fullName>
    </submittedName>
</protein>
<dbReference type="AlphaFoldDB" id="A0A4Q5IUG2"/>
<dbReference type="OrthoDB" id="2340043at2"/>
<name>A0A4Q5IUG2_9ACTN</name>
<dbReference type="Pfam" id="PF03372">
    <property type="entry name" value="Exo_endo_phos"/>
    <property type="match status" value="1"/>
</dbReference>
<keyword evidence="3" id="KW-0378">Hydrolase</keyword>
<keyword evidence="3" id="KW-0540">Nuclease</keyword>
<organism evidence="3 4">
    <name type="scientific">Nocardioides iriomotensis</name>
    <dbReference type="NCBI Taxonomy" id="715784"/>
    <lineage>
        <taxon>Bacteria</taxon>
        <taxon>Bacillati</taxon>
        <taxon>Actinomycetota</taxon>
        <taxon>Actinomycetes</taxon>
        <taxon>Propionibacteriales</taxon>
        <taxon>Nocardioidaceae</taxon>
        <taxon>Nocardioides</taxon>
    </lineage>
</organism>
<feature type="transmembrane region" description="Helical" evidence="1">
    <location>
        <begin position="70"/>
        <end position="94"/>
    </location>
</feature>
<evidence type="ECO:0000259" key="2">
    <source>
        <dbReference type="Pfam" id="PF03372"/>
    </source>
</evidence>
<reference evidence="3 4" key="1">
    <citation type="submission" date="2019-01" db="EMBL/GenBank/DDBJ databases">
        <title>Nocardioides guangzhouensis sp. nov., an actinobacterium isolated from soil.</title>
        <authorList>
            <person name="Fu Y."/>
            <person name="Cai Y."/>
            <person name="Lin Z."/>
            <person name="Chen P."/>
        </authorList>
    </citation>
    <scope>NUCLEOTIDE SEQUENCE [LARGE SCALE GENOMIC DNA]</scope>
    <source>
        <strain evidence="3 4">NBRC 105384</strain>
    </source>
</reference>
<dbReference type="InterPro" id="IPR005135">
    <property type="entry name" value="Endo/exonuclease/phosphatase"/>
</dbReference>
<evidence type="ECO:0000313" key="3">
    <source>
        <dbReference type="EMBL" id="RYU09353.1"/>
    </source>
</evidence>
<evidence type="ECO:0000313" key="4">
    <source>
        <dbReference type="Proteomes" id="UP000291189"/>
    </source>
</evidence>
<keyword evidence="1" id="KW-0472">Membrane</keyword>
<dbReference type="GO" id="GO:0004519">
    <property type="term" value="F:endonuclease activity"/>
    <property type="evidence" value="ECO:0007669"/>
    <property type="project" value="UniProtKB-KW"/>
</dbReference>
<feature type="transmembrane region" description="Helical" evidence="1">
    <location>
        <begin position="45"/>
        <end position="63"/>
    </location>
</feature>
<dbReference type="RefSeq" id="WP_129989118.1">
    <property type="nucleotide sequence ID" value="NZ_SDPU01000035.1"/>
</dbReference>
<evidence type="ECO:0000256" key="1">
    <source>
        <dbReference type="SAM" id="Phobius"/>
    </source>
</evidence>
<keyword evidence="4" id="KW-1185">Reference proteome</keyword>
<proteinExistence type="predicted"/>
<keyword evidence="3" id="KW-0269">Exonuclease</keyword>
<feature type="domain" description="Endonuclease/exonuclease/phosphatase" evidence="2">
    <location>
        <begin position="109"/>
        <end position="315"/>
    </location>
</feature>
<dbReference type="InterPro" id="IPR036691">
    <property type="entry name" value="Endo/exonu/phosph_ase_sf"/>
</dbReference>
<dbReference type="EMBL" id="SDPU01000035">
    <property type="protein sequence ID" value="RYU09353.1"/>
    <property type="molecule type" value="Genomic_DNA"/>
</dbReference>